<evidence type="ECO:0000256" key="11">
    <source>
        <dbReference type="PIRSR" id="PIRSR000429-1"/>
    </source>
</evidence>
<dbReference type="Gene3D" id="3.40.47.10">
    <property type="match status" value="1"/>
</dbReference>
<dbReference type="RefSeq" id="WP_155707187.1">
    <property type="nucleotide sequence ID" value="NZ_BMWU01000014.1"/>
</dbReference>
<dbReference type="GO" id="GO:0019619">
    <property type="term" value="P:3,4-dihydroxybenzoate catabolic process"/>
    <property type="evidence" value="ECO:0007669"/>
    <property type="project" value="InterPro"/>
</dbReference>
<comment type="similarity">
    <text evidence="3 12">Belongs to the thiolase-like superfamily. Thiolase family.</text>
</comment>
<feature type="active site" description="Proton acceptor" evidence="11">
    <location>
        <position position="386"/>
    </location>
</feature>
<dbReference type="InterPro" id="IPR016039">
    <property type="entry name" value="Thiolase-like"/>
</dbReference>
<feature type="active site" description="Proton acceptor" evidence="11">
    <location>
        <position position="356"/>
    </location>
</feature>
<proteinExistence type="inferred from homology"/>
<evidence type="ECO:0000259" key="14">
    <source>
        <dbReference type="Pfam" id="PF02803"/>
    </source>
</evidence>
<evidence type="ECO:0000256" key="10">
    <source>
        <dbReference type="ARBA" id="ARBA00048527"/>
    </source>
</evidence>
<evidence type="ECO:0000256" key="7">
    <source>
        <dbReference type="ARBA" id="ARBA00022797"/>
    </source>
</evidence>
<evidence type="ECO:0000256" key="12">
    <source>
        <dbReference type="RuleBase" id="RU003557"/>
    </source>
</evidence>
<protein>
    <recommendedName>
        <fullName evidence="5">Beta-ketoadipyl-CoA thiolase</fullName>
        <ecNumber evidence="4">2.3.1.174</ecNumber>
    </recommendedName>
    <alternativeName>
        <fullName evidence="9">3-oxoadipyl-CoA thiolase</fullName>
    </alternativeName>
</protein>
<evidence type="ECO:0000256" key="8">
    <source>
        <dbReference type="ARBA" id="ARBA00023315"/>
    </source>
</evidence>
<dbReference type="PANTHER" id="PTHR18919:SF107">
    <property type="entry name" value="ACETYL-COA ACETYLTRANSFERASE, CYTOSOLIC"/>
    <property type="match status" value="1"/>
</dbReference>
<dbReference type="PANTHER" id="PTHR18919">
    <property type="entry name" value="ACETYL-COA C-ACYLTRANSFERASE"/>
    <property type="match status" value="1"/>
</dbReference>
<keyword evidence="6 12" id="KW-0808">Transferase</keyword>
<dbReference type="NCBIfam" id="TIGR02430">
    <property type="entry name" value="pcaF"/>
    <property type="match status" value="1"/>
</dbReference>
<dbReference type="AlphaFoldDB" id="A0A6I3X330"/>
<dbReference type="PROSITE" id="PS00737">
    <property type="entry name" value="THIOLASE_2"/>
    <property type="match status" value="1"/>
</dbReference>
<keyword evidence="7" id="KW-0058">Aromatic hydrocarbons catabolism</keyword>
<keyword evidence="8 12" id="KW-0012">Acyltransferase</keyword>
<sequence>MTEAFICDAIRTPIGRYGGALKDLRADDLGALPLAELVRRNPTVDWEAIDDVIYGCANQAGEDNRNVARMSTLLAGLPQGVPGTTVNRLCGSGMDAVGLAARSIRSGDTSLMIAGGVESMTRAPFVMGKADSAFSRNAAIYDTTIGWRFPNPLMKKLYGTDSMPETAENVATDFGISREDQDRFALASQQRVIAAQEAGFFDAEIVPVTIPVKKGEPVVFARDEHPRATTLEALAKLKGVVRPDGTVTAGNASGVNDGACALLLANEKSAAAHGLVPRARIVGMATAGVAPRVMGIGPAPATQKLLANLGMTLDQFDIIELNEAFASQGIAVLRELGLSQDDPRVNPWGGAIALGHPLGMSGARLVTTAVNQLHRGGGRFALCTMCIGVGQGIAIVIERV</sequence>
<evidence type="ECO:0000256" key="5">
    <source>
        <dbReference type="ARBA" id="ARBA00016181"/>
    </source>
</evidence>
<evidence type="ECO:0000256" key="9">
    <source>
        <dbReference type="ARBA" id="ARBA00041222"/>
    </source>
</evidence>
<dbReference type="PROSITE" id="PS00098">
    <property type="entry name" value="THIOLASE_1"/>
    <property type="match status" value="1"/>
</dbReference>
<dbReference type="EMBL" id="WNWM01000002">
    <property type="protein sequence ID" value="MUI11249.1"/>
    <property type="molecule type" value="Genomic_DNA"/>
</dbReference>
<dbReference type="FunFam" id="3.40.47.10:FF:000010">
    <property type="entry name" value="Acetyl-CoA acetyltransferase (Thiolase)"/>
    <property type="match status" value="1"/>
</dbReference>
<dbReference type="Pfam" id="PF02803">
    <property type="entry name" value="Thiolase_C"/>
    <property type="match status" value="1"/>
</dbReference>
<feature type="domain" description="Thiolase C-terminal" evidence="14">
    <location>
        <begin position="277"/>
        <end position="399"/>
    </location>
</feature>
<reference evidence="15 16" key="1">
    <citation type="submission" date="2019-11" db="EMBL/GenBank/DDBJ databases">
        <title>Draft Genome Sequences of Six Type Strains of the Genus Massilia.</title>
        <authorList>
            <person name="Miess H."/>
            <person name="Frediansyah A."/>
            <person name="Goeker M."/>
            <person name="Gross H."/>
        </authorList>
    </citation>
    <scope>NUCLEOTIDE SEQUENCE [LARGE SCALE GENOMIC DNA]</scope>
    <source>
        <strain evidence="15 16">DSM 17513</strain>
    </source>
</reference>
<dbReference type="OrthoDB" id="8558405at2"/>
<comment type="caution">
    <text evidence="15">The sequence shown here is derived from an EMBL/GenBank/DDBJ whole genome shotgun (WGS) entry which is preliminary data.</text>
</comment>
<dbReference type="CDD" id="cd00751">
    <property type="entry name" value="thiolase"/>
    <property type="match status" value="1"/>
</dbReference>
<dbReference type="GO" id="GO:0033812">
    <property type="term" value="F:3-oxoadipyl-CoA thiolase activity"/>
    <property type="evidence" value="ECO:0007669"/>
    <property type="project" value="UniProtKB-EC"/>
</dbReference>
<dbReference type="InterPro" id="IPR020610">
    <property type="entry name" value="Thiolase_AS"/>
</dbReference>
<evidence type="ECO:0000313" key="15">
    <source>
        <dbReference type="EMBL" id="MUI11249.1"/>
    </source>
</evidence>
<accession>A0A6I3X330</accession>
<evidence type="ECO:0000256" key="4">
    <source>
        <dbReference type="ARBA" id="ARBA00012233"/>
    </source>
</evidence>
<dbReference type="InterPro" id="IPR020617">
    <property type="entry name" value="Thiolase_C"/>
</dbReference>
<dbReference type="Pfam" id="PF00108">
    <property type="entry name" value="Thiolase_N"/>
    <property type="match status" value="1"/>
</dbReference>
<comment type="function">
    <text evidence="1">Catalyzes thiolytic cleavage of beta-ketoadipyl-CoA to succinyl-CoA and acetyl-CoA.</text>
</comment>
<evidence type="ECO:0000313" key="16">
    <source>
        <dbReference type="Proteomes" id="UP000431684"/>
    </source>
</evidence>
<evidence type="ECO:0000256" key="3">
    <source>
        <dbReference type="ARBA" id="ARBA00010982"/>
    </source>
</evidence>
<keyword evidence="16" id="KW-1185">Reference proteome</keyword>
<evidence type="ECO:0000256" key="1">
    <source>
        <dbReference type="ARBA" id="ARBA00003720"/>
    </source>
</evidence>
<feature type="domain" description="Thiolase N-terminal" evidence="13">
    <location>
        <begin position="5"/>
        <end position="267"/>
    </location>
</feature>
<dbReference type="InterPro" id="IPR012793">
    <property type="entry name" value="PcaF"/>
</dbReference>
<dbReference type="Proteomes" id="UP000431684">
    <property type="component" value="Unassembled WGS sequence"/>
</dbReference>
<evidence type="ECO:0000256" key="6">
    <source>
        <dbReference type="ARBA" id="ARBA00022679"/>
    </source>
</evidence>
<dbReference type="InterPro" id="IPR020615">
    <property type="entry name" value="Thiolase_acyl_enz_int_AS"/>
</dbReference>
<dbReference type="InterPro" id="IPR020616">
    <property type="entry name" value="Thiolase_N"/>
</dbReference>
<name>A0A6I3X330_9BURK</name>
<dbReference type="PIRSF" id="PIRSF000429">
    <property type="entry name" value="Ac-CoA_Ac_transf"/>
    <property type="match status" value="1"/>
</dbReference>
<dbReference type="NCBIfam" id="NF006551">
    <property type="entry name" value="PRK09050.1"/>
    <property type="match status" value="1"/>
</dbReference>
<evidence type="ECO:0000256" key="2">
    <source>
        <dbReference type="ARBA" id="ARBA00005071"/>
    </source>
</evidence>
<organism evidence="15 16">
    <name type="scientific">Pseudoduganella dura</name>
    <dbReference type="NCBI Taxonomy" id="321982"/>
    <lineage>
        <taxon>Bacteria</taxon>
        <taxon>Pseudomonadati</taxon>
        <taxon>Pseudomonadota</taxon>
        <taxon>Betaproteobacteria</taxon>
        <taxon>Burkholderiales</taxon>
        <taxon>Oxalobacteraceae</taxon>
        <taxon>Telluria group</taxon>
        <taxon>Pseudoduganella</taxon>
    </lineage>
</organism>
<comment type="pathway">
    <text evidence="2">Aromatic compound metabolism; beta-ketoadipate pathway; acetyl-CoA and succinyl-CoA from 3-oxoadipate: step 2/2.</text>
</comment>
<evidence type="ECO:0000259" key="13">
    <source>
        <dbReference type="Pfam" id="PF00108"/>
    </source>
</evidence>
<gene>
    <name evidence="15" type="primary">pcaF</name>
    <name evidence="15" type="ORF">GJV26_01890</name>
</gene>
<dbReference type="InterPro" id="IPR020613">
    <property type="entry name" value="Thiolase_CS"/>
</dbReference>
<dbReference type="PROSITE" id="PS00099">
    <property type="entry name" value="THIOLASE_3"/>
    <property type="match status" value="1"/>
</dbReference>
<dbReference type="InterPro" id="IPR002155">
    <property type="entry name" value="Thiolase"/>
</dbReference>
<dbReference type="EC" id="2.3.1.174" evidence="4"/>
<dbReference type="SUPFAM" id="SSF53901">
    <property type="entry name" value="Thiolase-like"/>
    <property type="match status" value="2"/>
</dbReference>
<dbReference type="NCBIfam" id="TIGR01930">
    <property type="entry name" value="AcCoA-C-Actrans"/>
    <property type="match status" value="1"/>
</dbReference>
<comment type="catalytic activity">
    <reaction evidence="10">
        <text>succinyl-CoA + acetyl-CoA = 3-oxoadipyl-CoA + CoA</text>
        <dbReference type="Rhea" id="RHEA:19481"/>
        <dbReference type="ChEBI" id="CHEBI:57287"/>
        <dbReference type="ChEBI" id="CHEBI:57288"/>
        <dbReference type="ChEBI" id="CHEBI:57292"/>
        <dbReference type="ChEBI" id="CHEBI:57348"/>
        <dbReference type="EC" id="2.3.1.174"/>
    </reaction>
</comment>
<feature type="active site" description="Acyl-thioester intermediate" evidence="11">
    <location>
        <position position="90"/>
    </location>
</feature>